<evidence type="ECO:0000256" key="6">
    <source>
        <dbReference type="RuleBase" id="RU363053"/>
    </source>
</evidence>
<evidence type="ECO:0000256" key="8">
    <source>
        <dbReference type="SAM" id="SignalP"/>
    </source>
</evidence>
<keyword evidence="5 6" id="KW-0472">Membrane</keyword>
<dbReference type="GO" id="GO:0005737">
    <property type="term" value="C:cytoplasm"/>
    <property type="evidence" value="ECO:0007669"/>
    <property type="project" value="TreeGrafter"/>
</dbReference>
<dbReference type="Proteomes" id="UP001165065">
    <property type="component" value="Unassembled WGS sequence"/>
</dbReference>
<comment type="subcellular location">
    <subcellularLocation>
        <location evidence="1">Membrane</location>
        <topology evidence="1">Multi-pass membrane protein</topology>
    </subcellularLocation>
</comment>
<evidence type="ECO:0000256" key="4">
    <source>
        <dbReference type="ARBA" id="ARBA00022989"/>
    </source>
</evidence>
<evidence type="ECO:0000256" key="2">
    <source>
        <dbReference type="ARBA" id="ARBA00006824"/>
    </source>
</evidence>
<keyword evidence="3 6" id="KW-0812">Transmembrane</keyword>
<feature type="region of interest" description="Disordered" evidence="7">
    <location>
        <begin position="37"/>
        <end position="61"/>
    </location>
</feature>
<proteinExistence type="inferred from homology"/>
<accession>A0A9W7G097</accession>
<comment type="caution">
    <text evidence="9">The sequence shown here is derived from an EMBL/GenBank/DDBJ whole genome shotgun (WGS) entry which is preliminary data.</text>
</comment>
<feature type="transmembrane region" description="Helical" evidence="6">
    <location>
        <begin position="94"/>
        <end position="114"/>
    </location>
</feature>
<dbReference type="OrthoDB" id="430207at2759"/>
<gene>
    <name evidence="9" type="ORF">TrCOL_g9216</name>
</gene>
<organism evidence="9 10">
    <name type="scientific">Triparma columacea</name>
    <dbReference type="NCBI Taxonomy" id="722753"/>
    <lineage>
        <taxon>Eukaryota</taxon>
        <taxon>Sar</taxon>
        <taxon>Stramenopiles</taxon>
        <taxon>Ochrophyta</taxon>
        <taxon>Bolidophyceae</taxon>
        <taxon>Parmales</taxon>
        <taxon>Triparmaceae</taxon>
        <taxon>Triparma</taxon>
    </lineage>
</organism>
<feature type="compositionally biased region" description="Polar residues" evidence="7">
    <location>
        <begin position="37"/>
        <end position="48"/>
    </location>
</feature>
<keyword evidence="4 6" id="KW-1133">Transmembrane helix</keyword>
<evidence type="ECO:0000256" key="7">
    <source>
        <dbReference type="SAM" id="MobiDB-lite"/>
    </source>
</evidence>
<dbReference type="Pfam" id="PF04117">
    <property type="entry name" value="Mpv17_PMP22"/>
    <property type="match status" value="1"/>
</dbReference>
<keyword evidence="8" id="KW-0732">Signal</keyword>
<reference evidence="10" key="1">
    <citation type="journal article" date="2023" name="Commun. Biol.">
        <title>Genome analysis of Parmales, the sister group of diatoms, reveals the evolutionary specialization of diatoms from phago-mixotrophs to photoautotrophs.</title>
        <authorList>
            <person name="Ban H."/>
            <person name="Sato S."/>
            <person name="Yoshikawa S."/>
            <person name="Yamada K."/>
            <person name="Nakamura Y."/>
            <person name="Ichinomiya M."/>
            <person name="Sato N."/>
            <person name="Blanc-Mathieu R."/>
            <person name="Endo H."/>
            <person name="Kuwata A."/>
            <person name="Ogata H."/>
        </authorList>
    </citation>
    <scope>NUCLEOTIDE SEQUENCE [LARGE SCALE GENOMIC DNA]</scope>
</reference>
<dbReference type="GO" id="GO:0016020">
    <property type="term" value="C:membrane"/>
    <property type="evidence" value="ECO:0007669"/>
    <property type="project" value="UniProtKB-SubCell"/>
</dbReference>
<dbReference type="InterPro" id="IPR007248">
    <property type="entry name" value="Mpv17_PMP22"/>
</dbReference>
<dbReference type="PANTHER" id="PTHR11266">
    <property type="entry name" value="PEROXISOMAL MEMBRANE PROTEIN 2, PXMP2 MPV17"/>
    <property type="match status" value="1"/>
</dbReference>
<evidence type="ECO:0000256" key="3">
    <source>
        <dbReference type="ARBA" id="ARBA00022692"/>
    </source>
</evidence>
<protein>
    <submittedName>
        <fullName evidence="9">Uncharacterized protein</fullName>
    </submittedName>
</protein>
<feature type="transmembrane region" description="Helical" evidence="6">
    <location>
        <begin position="165"/>
        <end position="187"/>
    </location>
</feature>
<feature type="transmembrane region" description="Helical" evidence="6">
    <location>
        <begin position="126"/>
        <end position="145"/>
    </location>
</feature>
<evidence type="ECO:0000256" key="1">
    <source>
        <dbReference type="ARBA" id="ARBA00004141"/>
    </source>
</evidence>
<evidence type="ECO:0000313" key="10">
    <source>
        <dbReference type="Proteomes" id="UP001165065"/>
    </source>
</evidence>
<dbReference type="AlphaFoldDB" id="A0A9W7G097"/>
<dbReference type="EMBL" id="BRYA01000615">
    <property type="protein sequence ID" value="GMI25709.1"/>
    <property type="molecule type" value="Genomic_DNA"/>
</dbReference>
<name>A0A9W7G097_9STRA</name>
<comment type="similarity">
    <text evidence="2 6">Belongs to the peroxisomal membrane protein PXMP2/4 family.</text>
</comment>
<evidence type="ECO:0000256" key="5">
    <source>
        <dbReference type="ARBA" id="ARBA00023136"/>
    </source>
</evidence>
<keyword evidence="10" id="KW-1185">Reference proteome</keyword>
<evidence type="ECO:0000313" key="9">
    <source>
        <dbReference type="EMBL" id="GMI25709.1"/>
    </source>
</evidence>
<feature type="signal peptide" evidence="8">
    <location>
        <begin position="1"/>
        <end position="15"/>
    </location>
</feature>
<feature type="chain" id="PRO_5040887384" evidence="8">
    <location>
        <begin position="16"/>
        <end position="251"/>
    </location>
</feature>
<sequence>MRLLPLLILASSSLAFSPRAVLNPLRRASSENKTTSNFCLDESSMSSSQEEHNDDDEVQQTHSQSQSQVAVAVSPSPFEVYSSFVARRPFLSNILQGFILFCLSDIMAQVFFSAQAVSSFSVMRAINAAVFGALYSGVLISQWILLLDRWLPGSGLGWRTGTKVAANAFVFGLVGNSCNVFCRNFLLTGSTFASSRRHVEEVMWKVFWADMKVFPPADAICFAFVPPHFRPAFTGVVSLCWNTYVSLVANH</sequence>